<gene>
    <name evidence="2" type="ORF">TL08_18000</name>
</gene>
<organism evidence="2 3">
    <name type="scientific">Actinoalloteichus hymeniacidonis</name>
    <dbReference type="NCBI Taxonomy" id="340345"/>
    <lineage>
        <taxon>Bacteria</taxon>
        <taxon>Bacillati</taxon>
        <taxon>Actinomycetota</taxon>
        <taxon>Actinomycetes</taxon>
        <taxon>Pseudonocardiales</taxon>
        <taxon>Pseudonocardiaceae</taxon>
        <taxon>Actinoalloteichus</taxon>
    </lineage>
</organism>
<evidence type="ECO:0000313" key="2">
    <source>
        <dbReference type="EMBL" id="AOS64400.1"/>
    </source>
</evidence>
<dbReference type="Proteomes" id="UP000095210">
    <property type="component" value="Chromosome"/>
</dbReference>
<dbReference type="SUPFAM" id="SSF53474">
    <property type="entry name" value="alpha/beta-Hydrolases"/>
    <property type="match status" value="1"/>
</dbReference>
<protein>
    <submittedName>
        <fullName evidence="2">Alpha/beta hydrolase</fullName>
    </submittedName>
</protein>
<dbReference type="Pfam" id="PF06259">
    <property type="entry name" value="Abhydrolase_8"/>
    <property type="match status" value="1"/>
</dbReference>
<feature type="domain" description="DUF1023" evidence="1">
    <location>
        <begin position="137"/>
        <end position="309"/>
    </location>
</feature>
<sequence length="382" mass="40289">MRRKTRVARRARSIARPLAGVIGLGATLGMLAAPTSVAADRYAPQASVVTAWESDRSTNRSLPSPHDEPAEIAGFFAATPPAELRRLVRTHPEIVGALDGAPIGARYAANRRLSEESAPASVETEAAIRDHELLLFDPRERGRIAVVLGDMDTAEHITVLVPGSDVDLARFAEAESPLRKPMGKATALHAELTAAHPTKQTAVIAWLGYQTPEGLGLDAISGSLARQGGAELADFVDGLRVQLPGRQISLICHSYGAVVCGQAALVTSAVDDLVLLAAPGVRVDSVDELHTRARVWAGRADEDWITHIPGWRIGDLGHGPDPTAADFGARILPTEDVTAHDDYFAPGTDSLAAVAEVVVGSHIGPQAESPAAGAAQHRETNR</sequence>
<dbReference type="Gene3D" id="3.40.50.1820">
    <property type="entry name" value="alpha/beta hydrolase"/>
    <property type="match status" value="1"/>
</dbReference>
<dbReference type="GO" id="GO:0016787">
    <property type="term" value="F:hydrolase activity"/>
    <property type="evidence" value="ECO:0007669"/>
    <property type="project" value="UniProtKB-KW"/>
</dbReference>
<accession>A0AAC9HTV7</accession>
<reference evidence="3" key="1">
    <citation type="submission" date="2016-03" db="EMBL/GenBank/DDBJ databases">
        <title>Complete genome sequence of the type strain Actinoalloteichus hymeniacidonis DSM 45092.</title>
        <authorList>
            <person name="Schaffert L."/>
            <person name="Albersmeier A."/>
            <person name="Winkler A."/>
            <person name="Kalinowski J."/>
            <person name="Zotchev S."/>
            <person name="Ruckert C."/>
        </authorList>
    </citation>
    <scope>NUCLEOTIDE SEQUENCE [LARGE SCALE GENOMIC DNA]</scope>
    <source>
        <strain evidence="3">HPA177(T) (DSM 45092(T))</strain>
    </source>
</reference>
<keyword evidence="3" id="KW-1185">Reference proteome</keyword>
<keyword evidence="2" id="KW-0378">Hydrolase</keyword>
<dbReference type="AlphaFoldDB" id="A0AAC9HTV7"/>
<evidence type="ECO:0000259" key="1">
    <source>
        <dbReference type="Pfam" id="PF06259"/>
    </source>
</evidence>
<evidence type="ECO:0000313" key="3">
    <source>
        <dbReference type="Proteomes" id="UP000095210"/>
    </source>
</evidence>
<dbReference type="InterPro" id="IPR010427">
    <property type="entry name" value="DUF1023"/>
</dbReference>
<dbReference type="EMBL" id="CP014859">
    <property type="protein sequence ID" value="AOS64400.1"/>
    <property type="molecule type" value="Genomic_DNA"/>
</dbReference>
<dbReference type="RefSeq" id="WP_172803829.1">
    <property type="nucleotide sequence ID" value="NZ_CP014859.1"/>
</dbReference>
<dbReference type="KEGG" id="ahm:TL08_18000"/>
<proteinExistence type="predicted"/>
<name>A0AAC9HTV7_9PSEU</name>
<dbReference type="InterPro" id="IPR029058">
    <property type="entry name" value="AB_hydrolase_fold"/>
</dbReference>